<gene>
    <name evidence="1" type="ORF">JAAARDRAFT_664593</name>
</gene>
<evidence type="ECO:0000313" key="1">
    <source>
        <dbReference type="EMBL" id="KDQ58328.1"/>
    </source>
</evidence>
<dbReference type="OrthoDB" id="3041441at2759"/>
<evidence type="ECO:0008006" key="3">
    <source>
        <dbReference type="Google" id="ProtNLM"/>
    </source>
</evidence>
<keyword evidence="2" id="KW-1185">Reference proteome</keyword>
<reference evidence="2" key="1">
    <citation type="journal article" date="2014" name="Proc. Natl. Acad. Sci. U.S.A.">
        <title>Extensive sampling of basidiomycete genomes demonstrates inadequacy of the white-rot/brown-rot paradigm for wood decay fungi.</title>
        <authorList>
            <person name="Riley R."/>
            <person name="Salamov A.A."/>
            <person name="Brown D.W."/>
            <person name="Nagy L.G."/>
            <person name="Floudas D."/>
            <person name="Held B.W."/>
            <person name="Levasseur A."/>
            <person name="Lombard V."/>
            <person name="Morin E."/>
            <person name="Otillar R."/>
            <person name="Lindquist E.A."/>
            <person name="Sun H."/>
            <person name="LaButti K.M."/>
            <person name="Schmutz J."/>
            <person name="Jabbour D."/>
            <person name="Luo H."/>
            <person name="Baker S.E."/>
            <person name="Pisabarro A.G."/>
            <person name="Walton J.D."/>
            <person name="Blanchette R.A."/>
            <person name="Henrissat B."/>
            <person name="Martin F."/>
            <person name="Cullen D."/>
            <person name="Hibbett D.S."/>
            <person name="Grigoriev I.V."/>
        </authorList>
    </citation>
    <scope>NUCLEOTIDE SEQUENCE [LARGE SCALE GENOMIC DNA]</scope>
    <source>
        <strain evidence="2">MUCL 33604</strain>
    </source>
</reference>
<name>A0A067PU34_9AGAM</name>
<dbReference type="HOGENOM" id="CLU_2292113_0_0_1"/>
<accession>A0A067PU34</accession>
<protein>
    <recommendedName>
        <fullName evidence="3">F-box domain-containing protein</fullName>
    </recommendedName>
</protein>
<organism evidence="1 2">
    <name type="scientific">Jaapia argillacea MUCL 33604</name>
    <dbReference type="NCBI Taxonomy" id="933084"/>
    <lineage>
        <taxon>Eukaryota</taxon>
        <taxon>Fungi</taxon>
        <taxon>Dikarya</taxon>
        <taxon>Basidiomycota</taxon>
        <taxon>Agaricomycotina</taxon>
        <taxon>Agaricomycetes</taxon>
        <taxon>Agaricomycetidae</taxon>
        <taxon>Jaapiales</taxon>
        <taxon>Jaapiaceae</taxon>
        <taxon>Jaapia</taxon>
    </lineage>
</organism>
<evidence type="ECO:0000313" key="2">
    <source>
        <dbReference type="Proteomes" id="UP000027265"/>
    </source>
</evidence>
<dbReference type="EMBL" id="KL197717">
    <property type="protein sequence ID" value="KDQ58328.1"/>
    <property type="molecule type" value="Genomic_DNA"/>
</dbReference>
<proteinExistence type="predicted"/>
<dbReference type="AlphaFoldDB" id="A0A067PU34"/>
<dbReference type="Proteomes" id="UP000027265">
    <property type="component" value="Unassembled WGS sequence"/>
</dbReference>
<sequence length="101" mass="11261">MVQHHALQISEIVRLICEHLVPSINYGHPWRSDLASMASCCKTFAEPAIDSLWKDMLDIEPLLALIPAICRRSVGIEGNLNTYFVCVSLCVVHSLSDEVLL</sequence>
<dbReference type="InParanoid" id="A0A067PU34"/>